<dbReference type="GO" id="GO:0005737">
    <property type="term" value="C:cytoplasm"/>
    <property type="evidence" value="ECO:0007669"/>
    <property type="project" value="UniProtKB-SubCell"/>
</dbReference>
<dbReference type="Proteomes" id="UP001153069">
    <property type="component" value="Unassembled WGS sequence"/>
</dbReference>
<keyword evidence="4" id="KW-0694">RNA-binding</keyword>
<dbReference type="Pfam" id="PF00313">
    <property type="entry name" value="CSD"/>
    <property type="match status" value="1"/>
</dbReference>
<evidence type="ECO:0000256" key="3">
    <source>
        <dbReference type="ARBA" id="ARBA00022737"/>
    </source>
</evidence>
<feature type="compositionally biased region" description="Low complexity" evidence="6">
    <location>
        <begin position="27"/>
        <end position="62"/>
    </location>
</feature>
<comment type="similarity">
    <text evidence="5">Belongs to the UNR family.</text>
</comment>
<evidence type="ECO:0000313" key="8">
    <source>
        <dbReference type="EMBL" id="CAB9531292.1"/>
    </source>
</evidence>
<evidence type="ECO:0000256" key="1">
    <source>
        <dbReference type="ARBA" id="ARBA00004496"/>
    </source>
</evidence>
<dbReference type="PROSITE" id="PS00352">
    <property type="entry name" value="CSD_1"/>
    <property type="match status" value="1"/>
</dbReference>
<evidence type="ECO:0000256" key="6">
    <source>
        <dbReference type="SAM" id="MobiDB-lite"/>
    </source>
</evidence>
<reference evidence="8" key="1">
    <citation type="submission" date="2020-06" db="EMBL/GenBank/DDBJ databases">
        <authorList>
            <consortium name="Plant Systems Biology data submission"/>
        </authorList>
    </citation>
    <scope>NUCLEOTIDE SEQUENCE</scope>
    <source>
        <strain evidence="8">D6</strain>
    </source>
</reference>
<feature type="region of interest" description="Disordered" evidence="6">
    <location>
        <begin position="1"/>
        <end position="80"/>
    </location>
</feature>
<keyword evidence="3" id="KW-0677">Repeat</keyword>
<dbReference type="InterPro" id="IPR019844">
    <property type="entry name" value="CSD_CS"/>
</dbReference>
<proteinExistence type="inferred from homology"/>
<accession>A0A9N8F073</accession>
<dbReference type="GO" id="GO:0003723">
    <property type="term" value="F:RNA binding"/>
    <property type="evidence" value="ECO:0007669"/>
    <property type="project" value="UniProtKB-KW"/>
</dbReference>
<gene>
    <name evidence="8" type="ORF">SEMRO_3401_G347600.1</name>
</gene>
<dbReference type="InterPro" id="IPR011129">
    <property type="entry name" value="CSD"/>
</dbReference>
<dbReference type="InterPro" id="IPR012340">
    <property type="entry name" value="NA-bd_OB-fold"/>
</dbReference>
<evidence type="ECO:0000256" key="2">
    <source>
        <dbReference type="ARBA" id="ARBA00022490"/>
    </source>
</evidence>
<comment type="subcellular location">
    <subcellularLocation>
        <location evidence="1">Cytoplasm</location>
    </subcellularLocation>
</comment>
<dbReference type="CDD" id="cd04458">
    <property type="entry name" value="CSP_CDS"/>
    <property type="match status" value="1"/>
</dbReference>
<dbReference type="Gene3D" id="2.40.50.140">
    <property type="entry name" value="Nucleic acid-binding proteins"/>
    <property type="match status" value="1"/>
</dbReference>
<dbReference type="PANTHER" id="PTHR12913:SF1">
    <property type="entry name" value="COLD SHOCK DOMAIN-CONTAINING PROTEIN E1"/>
    <property type="match status" value="1"/>
</dbReference>
<dbReference type="PROSITE" id="PS51857">
    <property type="entry name" value="CSD_2"/>
    <property type="match status" value="1"/>
</dbReference>
<evidence type="ECO:0000256" key="4">
    <source>
        <dbReference type="ARBA" id="ARBA00022884"/>
    </source>
</evidence>
<dbReference type="AlphaFoldDB" id="A0A9N8F073"/>
<evidence type="ECO:0000313" key="9">
    <source>
        <dbReference type="Proteomes" id="UP001153069"/>
    </source>
</evidence>
<dbReference type="OrthoDB" id="44534at2759"/>
<feature type="region of interest" description="Disordered" evidence="6">
    <location>
        <begin position="167"/>
        <end position="195"/>
    </location>
</feature>
<keyword evidence="2" id="KW-0963">Cytoplasm</keyword>
<evidence type="ECO:0000256" key="5">
    <source>
        <dbReference type="ARBA" id="ARBA00044751"/>
    </source>
</evidence>
<dbReference type="EMBL" id="CAICTM010003399">
    <property type="protein sequence ID" value="CAB9531292.1"/>
    <property type="molecule type" value="Genomic_DNA"/>
</dbReference>
<protein>
    <submittedName>
        <fullName evidence="8">Shock domain-containing protein E1</fullName>
    </submittedName>
</protein>
<evidence type="ECO:0000259" key="7">
    <source>
        <dbReference type="PROSITE" id="PS51857"/>
    </source>
</evidence>
<organism evidence="8 9">
    <name type="scientific">Seminavis robusta</name>
    <dbReference type="NCBI Taxonomy" id="568900"/>
    <lineage>
        <taxon>Eukaryota</taxon>
        <taxon>Sar</taxon>
        <taxon>Stramenopiles</taxon>
        <taxon>Ochrophyta</taxon>
        <taxon>Bacillariophyta</taxon>
        <taxon>Bacillariophyceae</taxon>
        <taxon>Bacillariophycidae</taxon>
        <taxon>Naviculales</taxon>
        <taxon>Naviculaceae</taxon>
        <taxon>Seminavis</taxon>
    </lineage>
</organism>
<dbReference type="InterPro" id="IPR002059">
    <property type="entry name" value="CSP_DNA-bd"/>
</dbReference>
<dbReference type="PANTHER" id="PTHR12913">
    <property type="entry name" value="UNR PROTEIN N-RAS UPSTREAM GENE PROTEIN"/>
    <property type="match status" value="1"/>
</dbReference>
<name>A0A9N8F073_9STRA</name>
<feature type="domain" description="CSD" evidence="7">
    <location>
        <begin position="82"/>
        <end position="148"/>
    </location>
</feature>
<comment type="caution">
    <text evidence="8">The sequence shown here is derived from an EMBL/GenBank/DDBJ whole genome shotgun (WGS) entry which is preliminary data.</text>
</comment>
<sequence length="195" mass="21862">MDNGPRNSGGKMSLMDIQAEQERERSYGNNNRRGSRSSYNSNNNNNNSGNNNNNSNNYHRSSSGGGGRRGSRRGSDRSSLPLERGCICSLKEKFGFIHCADRPNEIFFHYSEVTSPHPDHLQIDDEVEFRVGKSRDNPDKLAALEVVQLPTGSIEWEYEETPGKRFQGIIDRPLMRSGSGSNGRQQHDNNNNNST</sequence>
<dbReference type="SMART" id="SM00357">
    <property type="entry name" value="CSP"/>
    <property type="match status" value="1"/>
</dbReference>
<keyword evidence="9" id="KW-1185">Reference proteome</keyword>
<dbReference type="SUPFAM" id="SSF50249">
    <property type="entry name" value="Nucleic acid-binding proteins"/>
    <property type="match status" value="1"/>
</dbReference>